<dbReference type="Pfam" id="PF07816">
    <property type="entry name" value="DUF1645"/>
    <property type="match status" value="1"/>
</dbReference>
<dbReference type="InterPro" id="IPR012442">
    <property type="entry name" value="DUF1645_plant"/>
</dbReference>
<dbReference type="AlphaFoldDB" id="A0AAV2CNB6"/>
<dbReference type="Proteomes" id="UP001497516">
    <property type="component" value="Chromosome 1"/>
</dbReference>
<sequence length="294" mass="31852">MLDETSATAADVAFCPSFSSYSCDRLADVAAAAAAEATVNSSENDEEFEFVSFSCADPDAIELGDHQQLVSPVLFPVFNRDRFSSDTEGWSSDAPAAAETIPRPLSELFMNDRDQHSSYSSSSSEADELEGAPEGSYCFWTPKMISPSSVTGASPSPGRCEKSNSTGSSASTTKRRWRLRDLLRRSSSDGKVCYLMVQPNSAGASSSSSNNHHSGNNEVNLGKRIEEKSAADRNAKPSPARAAKTAASAHELFYTKSRALKDGDRRRSYLPYRQELLVGFFSNVNGFSRTLTPF</sequence>
<organism evidence="2 3">
    <name type="scientific">Linum trigynum</name>
    <dbReference type="NCBI Taxonomy" id="586398"/>
    <lineage>
        <taxon>Eukaryota</taxon>
        <taxon>Viridiplantae</taxon>
        <taxon>Streptophyta</taxon>
        <taxon>Embryophyta</taxon>
        <taxon>Tracheophyta</taxon>
        <taxon>Spermatophyta</taxon>
        <taxon>Magnoliopsida</taxon>
        <taxon>eudicotyledons</taxon>
        <taxon>Gunneridae</taxon>
        <taxon>Pentapetalae</taxon>
        <taxon>rosids</taxon>
        <taxon>fabids</taxon>
        <taxon>Malpighiales</taxon>
        <taxon>Linaceae</taxon>
        <taxon>Linum</taxon>
    </lineage>
</organism>
<name>A0AAV2CNB6_9ROSI</name>
<evidence type="ECO:0000313" key="3">
    <source>
        <dbReference type="Proteomes" id="UP001497516"/>
    </source>
</evidence>
<protein>
    <submittedName>
        <fullName evidence="2">Uncharacterized protein</fullName>
    </submittedName>
</protein>
<gene>
    <name evidence="2" type="ORF">LTRI10_LOCUS5632</name>
</gene>
<feature type="region of interest" description="Disordered" evidence="1">
    <location>
        <begin position="148"/>
        <end position="178"/>
    </location>
</feature>
<dbReference type="PANTHER" id="PTHR33095:SF101">
    <property type="entry name" value="DUF1645 DOMAIN-CONTAINING PROTEIN"/>
    <property type="match status" value="1"/>
</dbReference>
<dbReference type="EMBL" id="OZ034813">
    <property type="protein sequence ID" value="CAL1358048.1"/>
    <property type="molecule type" value="Genomic_DNA"/>
</dbReference>
<proteinExistence type="predicted"/>
<accession>A0AAV2CNB6</accession>
<dbReference type="PANTHER" id="PTHR33095">
    <property type="entry name" value="OS07G0619500 PROTEIN"/>
    <property type="match status" value="1"/>
</dbReference>
<reference evidence="2 3" key="1">
    <citation type="submission" date="2024-04" db="EMBL/GenBank/DDBJ databases">
        <authorList>
            <person name="Fracassetti M."/>
        </authorList>
    </citation>
    <scope>NUCLEOTIDE SEQUENCE [LARGE SCALE GENOMIC DNA]</scope>
</reference>
<feature type="compositionally biased region" description="Polar residues" evidence="1">
    <location>
        <begin position="163"/>
        <end position="172"/>
    </location>
</feature>
<keyword evidence="3" id="KW-1185">Reference proteome</keyword>
<evidence type="ECO:0000313" key="2">
    <source>
        <dbReference type="EMBL" id="CAL1358048.1"/>
    </source>
</evidence>
<evidence type="ECO:0000256" key="1">
    <source>
        <dbReference type="SAM" id="MobiDB-lite"/>
    </source>
</evidence>